<evidence type="ECO:0000256" key="1">
    <source>
        <dbReference type="PIRSR" id="PIRSR001359-1"/>
    </source>
</evidence>
<dbReference type="Gene3D" id="3.20.20.70">
    <property type="entry name" value="Aldolase class I"/>
    <property type="match status" value="1"/>
</dbReference>
<dbReference type="Proteomes" id="UP000034727">
    <property type="component" value="Unassembled WGS sequence"/>
</dbReference>
<feature type="binding site" evidence="2">
    <location>
        <position position="136"/>
    </location>
    <ligand>
        <name>Zn(2+)</name>
        <dbReference type="ChEBI" id="CHEBI:29105"/>
        <label>2</label>
    </ligand>
</feature>
<dbReference type="InterPro" id="IPR000771">
    <property type="entry name" value="FBA_II"/>
</dbReference>
<dbReference type="GO" id="GO:0008270">
    <property type="term" value="F:zinc ion binding"/>
    <property type="evidence" value="ECO:0007669"/>
    <property type="project" value="InterPro"/>
</dbReference>
<comment type="caution">
    <text evidence="3">The sequence shown here is derived from an EMBL/GenBank/DDBJ whole genome shotgun (WGS) entry which is preliminary data.</text>
</comment>
<dbReference type="InterPro" id="IPR050246">
    <property type="entry name" value="Class_II_FBP_aldolase"/>
</dbReference>
<proteinExistence type="predicted"/>
<evidence type="ECO:0000256" key="2">
    <source>
        <dbReference type="PIRSR" id="PIRSR001359-3"/>
    </source>
</evidence>
<dbReference type="PIRSF" id="PIRSF001359">
    <property type="entry name" value="F_bP_aldolase_II"/>
    <property type="match status" value="1"/>
</dbReference>
<gene>
    <name evidence="3" type="ORF">UX22_C0013G0007</name>
</gene>
<dbReference type="SUPFAM" id="SSF51569">
    <property type="entry name" value="Aldolase"/>
    <property type="match status" value="1"/>
</dbReference>
<accession>A0A0G1N311</accession>
<dbReference type="EMBL" id="LCLJ01000013">
    <property type="protein sequence ID" value="KKU14996.1"/>
    <property type="molecule type" value="Genomic_DNA"/>
</dbReference>
<dbReference type="Pfam" id="PF01116">
    <property type="entry name" value="F_bP_aldolase"/>
    <property type="match status" value="1"/>
</dbReference>
<dbReference type="GO" id="GO:0005975">
    <property type="term" value="P:carbohydrate metabolic process"/>
    <property type="evidence" value="ECO:0007669"/>
    <property type="project" value="InterPro"/>
</dbReference>
<feature type="active site" description="Proton donor" evidence="1">
    <location>
        <position position="79"/>
    </location>
</feature>
<feature type="binding site" evidence="2">
    <location>
        <position position="101"/>
    </location>
    <ligand>
        <name>Zn(2+)</name>
        <dbReference type="ChEBI" id="CHEBI:29105"/>
        <label>2</label>
    </ligand>
</feature>
<evidence type="ECO:0000313" key="3">
    <source>
        <dbReference type="EMBL" id="KKU14996.1"/>
    </source>
</evidence>
<dbReference type="PANTHER" id="PTHR30304:SF0">
    <property type="entry name" value="D-TAGATOSE-1,6-BISPHOSPHATE ALDOLASE SUBUNIT GATY-RELATED"/>
    <property type="match status" value="1"/>
</dbReference>
<dbReference type="GO" id="GO:0016832">
    <property type="term" value="F:aldehyde-lyase activity"/>
    <property type="evidence" value="ECO:0007669"/>
    <property type="project" value="InterPro"/>
</dbReference>
<dbReference type="InterPro" id="IPR013785">
    <property type="entry name" value="Aldolase_TIM"/>
</dbReference>
<feature type="binding site" evidence="2">
    <location>
        <position position="80"/>
    </location>
    <ligand>
        <name>Zn(2+)</name>
        <dbReference type="ChEBI" id="CHEBI:29105"/>
        <label>1</label>
        <note>catalytic</note>
    </ligand>
</feature>
<feature type="binding site" evidence="2">
    <location>
        <position position="187"/>
    </location>
    <ligand>
        <name>Zn(2+)</name>
        <dbReference type="ChEBI" id="CHEBI:29105"/>
        <label>1</label>
        <note>catalytic</note>
    </ligand>
</feature>
<dbReference type="AlphaFoldDB" id="A0A0G1N311"/>
<name>A0A0G1N311_9BACT</name>
<reference evidence="3 4" key="1">
    <citation type="journal article" date="2015" name="Nature">
        <title>rRNA introns, odd ribosomes, and small enigmatic genomes across a large radiation of phyla.</title>
        <authorList>
            <person name="Brown C.T."/>
            <person name="Hug L.A."/>
            <person name="Thomas B.C."/>
            <person name="Sharon I."/>
            <person name="Castelle C.J."/>
            <person name="Singh A."/>
            <person name="Wilkins M.J."/>
            <person name="Williams K.H."/>
            <person name="Banfield J.F."/>
        </authorList>
    </citation>
    <scope>NUCLEOTIDE SEQUENCE [LARGE SCALE GENOMIC DNA]</scope>
</reference>
<keyword evidence="2" id="KW-0479">Metal-binding</keyword>
<dbReference type="PANTHER" id="PTHR30304">
    <property type="entry name" value="D-TAGATOSE-1,6-BISPHOSPHATE ALDOLASE"/>
    <property type="match status" value="1"/>
</dbReference>
<evidence type="ECO:0000313" key="4">
    <source>
        <dbReference type="Proteomes" id="UP000034727"/>
    </source>
</evidence>
<sequence length="292" mass="31903">MKPLYKAIKTAEQNKKAIAHFNVSTLEQLKAIAGVAKRTGESVIVGVSEGEREFIGLKQIVALVESYKKEGTCLYLNADHTRSLEGVADTAEAGFDSIIFDGANLSFEENVSKTKEAVKICKKHSLFRHKIILEGELGYIGMSSEILDKIPEGAATKNNGFTSPEDTARFVKETGIDMLAPAVGNIHGILQNGRNPSLDIEQIRKIRKATGVPLVLHGGSGVSDNDFHAAIRAGISVIHISTELRVAWKKGIEESFIEYPGEVAPYKLLKRSVLKTQEIVENRIRLFSGIGF</sequence>
<organism evidence="3 4">
    <name type="scientific">Candidatus Jorgensenbacteria bacterium GW2011_GWA2_45_9</name>
    <dbReference type="NCBI Taxonomy" id="1618663"/>
    <lineage>
        <taxon>Bacteria</taxon>
        <taxon>Candidatus Joergenseniibacteriota</taxon>
    </lineage>
</organism>
<comment type="cofactor">
    <cofactor evidence="2">
        <name>Zn(2+)</name>
        <dbReference type="ChEBI" id="CHEBI:29105"/>
    </cofactor>
    <text evidence="2">Binds 2 Zn(2+) ions per subunit. One is catalytic and the other provides a structural contribution.</text>
</comment>
<keyword evidence="2" id="KW-0862">Zinc</keyword>
<feature type="binding site" evidence="2">
    <location>
        <position position="217"/>
    </location>
    <ligand>
        <name>Zn(2+)</name>
        <dbReference type="ChEBI" id="CHEBI:29105"/>
        <label>1</label>
        <note>catalytic</note>
    </ligand>
</feature>
<protein>
    <submittedName>
        <fullName evidence="3">Ketose-bisphosphate aldolase, class-II</fullName>
    </submittedName>
</protein>